<dbReference type="EMBL" id="CAJNOC010007638">
    <property type="protein sequence ID" value="CAF1102482.1"/>
    <property type="molecule type" value="Genomic_DNA"/>
</dbReference>
<keyword evidence="1" id="KW-0812">Transmembrane</keyword>
<dbReference type="Proteomes" id="UP000663879">
    <property type="component" value="Unassembled WGS sequence"/>
</dbReference>
<protein>
    <submittedName>
        <fullName evidence="2">Uncharacterized protein</fullName>
    </submittedName>
</protein>
<keyword evidence="1" id="KW-1133">Transmembrane helix</keyword>
<dbReference type="AlphaFoldDB" id="A0A814P9Z6"/>
<keyword evidence="1" id="KW-0472">Membrane</keyword>
<reference evidence="2" key="1">
    <citation type="submission" date="2021-02" db="EMBL/GenBank/DDBJ databases">
        <authorList>
            <person name="Nowell W R."/>
        </authorList>
    </citation>
    <scope>NUCLEOTIDE SEQUENCE</scope>
    <source>
        <strain evidence="2">Ploen Becks lab</strain>
    </source>
</reference>
<comment type="caution">
    <text evidence="2">The sequence shown here is derived from an EMBL/GenBank/DDBJ whole genome shotgun (WGS) entry which is preliminary data.</text>
</comment>
<gene>
    <name evidence="2" type="ORF">OXX778_LOCUS21223</name>
</gene>
<sequence length="227" mass="27466">MHKSENNSNLNEKVKEEKCDLLIERYDFGNSYTSKLCGPFLNFFLKLFELFDSIFKKYFRIRKRLKNITSLEFIIILVFVIFSIDHIRKMYFLYEPVGKEPMDTMNMIFRKHNLLRRKISCGESVNMDQMDKQFSILKSEKYKLFDQFYKLKIPNKKDDINIFDMKYDDLITPNDPPNLSEFLNKLKFCTIKEYRVNFDAKSIYKESQLNFKNLLFNRSAIQDEKFK</sequence>
<keyword evidence="3" id="KW-1185">Reference proteome</keyword>
<accession>A0A814P9Z6</accession>
<evidence type="ECO:0000313" key="2">
    <source>
        <dbReference type="EMBL" id="CAF1102482.1"/>
    </source>
</evidence>
<evidence type="ECO:0000256" key="1">
    <source>
        <dbReference type="SAM" id="Phobius"/>
    </source>
</evidence>
<proteinExistence type="predicted"/>
<feature type="transmembrane region" description="Helical" evidence="1">
    <location>
        <begin position="65"/>
        <end position="84"/>
    </location>
</feature>
<name>A0A814P9Z6_9BILA</name>
<evidence type="ECO:0000313" key="3">
    <source>
        <dbReference type="Proteomes" id="UP000663879"/>
    </source>
</evidence>
<feature type="non-terminal residue" evidence="2">
    <location>
        <position position="227"/>
    </location>
</feature>
<organism evidence="2 3">
    <name type="scientific">Brachionus calyciflorus</name>
    <dbReference type="NCBI Taxonomy" id="104777"/>
    <lineage>
        <taxon>Eukaryota</taxon>
        <taxon>Metazoa</taxon>
        <taxon>Spiralia</taxon>
        <taxon>Gnathifera</taxon>
        <taxon>Rotifera</taxon>
        <taxon>Eurotatoria</taxon>
        <taxon>Monogononta</taxon>
        <taxon>Pseudotrocha</taxon>
        <taxon>Ploima</taxon>
        <taxon>Brachionidae</taxon>
        <taxon>Brachionus</taxon>
    </lineage>
</organism>